<evidence type="ECO:0000256" key="1">
    <source>
        <dbReference type="SAM" id="MobiDB-lite"/>
    </source>
</evidence>
<name>A0ABT6NGZ3_9FIRM</name>
<reference evidence="2 3" key="1">
    <citation type="submission" date="2023-04" db="EMBL/GenBank/DDBJ databases">
        <title>Fusibacter bizertensis strain WBS, isolated from littoral bottom sediments of the Arctic seas - biochemical and genomic analysis.</title>
        <authorList>
            <person name="Brioukhanov A.L."/>
        </authorList>
    </citation>
    <scope>NUCLEOTIDE SEQUENCE [LARGE SCALE GENOMIC DNA]</scope>
    <source>
        <strain evidence="2 3">WBS</strain>
    </source>
</reference>
<dbReference type="Proteomes" id="UP001158045">
    <property type="component" value="Unassembled WGS sequence"/>
</dbReference>
<keyword evidence="3" id="KW-1185">Reference proteome</keyword>
<sequence length="51" mass="5984">MSEKNMEMMKKLLEKKKEQQQRQDSFRPDKGKGISSKSKRNQKQVGSSKKV</sequence>
<evidence type="ECO:0008006" key="4">
    <source>
        <dbReference type="Google" id="ProtNLM"/>
    </source>
</evidence>
<feature type="region of interest" description="Disordered" evidence="1">
    <location>
        <begin position="1"/>
        <end position="51"/>
    </location>
</feature>
<evidence type="ECO:0000313" key="3">
    <source>
        <dbReference type="Proteomes" id="UP001158045"/>
    </source>
</evidence>
<proteinExistence type="predicted"/>
<feature type="compositionally biased region" description="Basic and acidic residues" evidence="1">
    <location>
        <begin position="1"/>
        <end position="32"/>
    </location>
</feature>
<gene>
    <name evidence="2" type="ORF">QE109_16100</name>
</gene>
<organism evidence="2 3">
    <name type="scientific">Fusibacter bizertensis</name>
    <dbReference type="NCBI Taxonomy" id="1488331"/>
    <lineage>
        <taxon>Bacteria</taxon>
        <taxon>Bacillati</taxon>
        <taxon>Bacillota</taxon>
        <taxon>Clostridia</taxon>
        <taxon>Eubacteriales</taxon>
        <taxon>Eubacteriales Family XII. Incertae Sedis</taxon>
        <taxon>Fusibacter</taxon>
    </lineage>
</organism>
<protein>
    <recommendedName>
        <fullName evidence="4">DUF4023 domain-containing protein</fullName>
    </recommendedName>
</protein>
<dbReference type="RefSeq" id="WP_281095577.1">
    <property type="nucleotide sequence ID" value="NZ_JARYZI010000015.1"/>
</dbReference>
<dbReference type="EMBL" id="JARYZI010000015">
    <property type="protein sequence ID" value="MDH8679681.1"/>
    <property type="molecule type" value="Genomic_DNA"/>
</dbReference>
<accession>A0ABT6NGZ3</accession>
<comment type="caution">
    <text evidence="2">The sequence shown here is derived from an EMBL/GenBank/DDBJ whole genome shotgun (WGS) entry which is preliminary data.</text>
</comment>
<evidence type="ECO:0000313" key="2">
    <source>
        <dbReference type="EMBL" id="MDH8679681.1"/>
    </source>
</evidence>